<gene>
    <name evidence="7" type="ORF">QJS10_CPA09g00586</name>
</gene>
<evidence type="ECO:0000256" key="5">
    <source>
        <dbReference type="SAM" id="SignalP"/>
    </source>
</evidence>
<dbReference type="CDD" id="cd04216">
    <property type="entry name" value="Phytocyanin"/>
    <property type="match status" value="1"/>
</dbReference>
<dbReference type="FunFam" id="2.60.40.420:FF:000003">
    <property type="entry name" value="Blue copper"/>
    <property type="match status" value="1"/>
</dbReference>
<dbReference type="InterPro" id="IPR008972">
    <property type="entry name" value="Cupredoxin"/>
</dbReference>
<sequence length="195" mass="19612">MARIMSITLCAVFLMCCVLRSSATVYTVGDDSGWSAGVNYDDWSSGKDFRVGDSLVFSYGAGVHTLSEVSAADYSSCSTSNSINTDSSGSTTITLKSPGTRYFICGVPGHCTGGMKLSVTVGASSSTGESSTTTSPGASSSRGSSTSSPASGTTSPSTTTPKTTTGLGSSSSSRVAPALAVVVLIGWSALFRLAV</sequence>
<comment type="caution">
    <text evidence="7">The sequence shown here is derived from an EMBL/GenBank/DDBJ whole genome shotgun (WGS) entry which is preliminary data.</text>
</comment>
<dbReference type="PROSITE" id="PS51485">
    <property type="entry name" value="PHYTOCYANIN"/>
    <property type="match status" value="1"/>
</dbReference>
<reference evidence="7" key="2">
    <citation type="submission" date="2023-06" db="EMBL/GenBank/DDBJ databases">
        <authorList>
            <person name="Ma L."/>
            <person name="Liu K.-W."/>
            <person name="Li Z."/>
            <person name="Hsiao Y.-Y."/>
            <person name="Qi Y."/>
            <person name="Fu T."/>
            <person name="Tang G."/>
            <person name="Zhang D."/>
            <person name="Sun W.-H."/>
            <person name="Liu D.-K."/>
            <person name="Li Y."/>
            <person name="Chen G.-Z."/>
            <person name="Liu X.-D."/>
            <person name="Liao X.-Y."/>
            <person name="Jiang Y.-T."/>
            <person name="Yu X."/>
            <person name="Hao Y."/>
            <person name="Huang J."/>
            <person name="Zhao X.-W."/>
            <person name="Ke S."/>
            <person name="Chen Y.-Y."/>
            <person name="Wu W.-L."/>
            <person name="Hsu J.-L."/>
            <person name="Lin Y.-F."/>
            <person name="Huang M.-D."/>
            <person name="Li C.-Y."/>
            <person name="Huang L."/>
            <person name="Wang Z.-W."/>
            <person name="Zhao X."/>
            <person name="Zhong W.-Y."/>
            <person name="Peng D.-H."/>
            <person name="Ahmad S."/>
            <person name="Lan S."/>
            <person name="Zhang J.-S."/>
            <person name="Tsai W.-C."/>
            <person name="Van De Peer Y."/>
            <person name="Liu Z.-J."/>
        </authorList>
    </citation>
    <scope>NUCLEOTIDE SEQUENCE</scope>
    <source>
        <strain evidence="7">CP</strain>
        <tissue evidence="7">Leaves</tissue>
    </source>
</reference>
<keyword evidence="5" id="KW-0732">Signal</keyword>
<feature type="chain" id="PRO_5043821463" description="Phytocyanin domain-containing protein" evidence="5">
    <location>
        <begin position="24"/>
        <end position="195"/>
    </location>
</feature>
<dbReference type="PROSITE" id="PS00196">
    <property type="entry name" value="COPPER_BLUE"/>
    <property type="match status" value="1"/>
</dbReference>
<keyword evidence="1" id="KW-0479">Metal-binding</keyword>
<keyword evidence="8" id="KW-1185">Reference proteome</keyword>
<organism evidence="7 8">
    <name type="scientific">Acorus calamus</name>
    <name type="common">Sweet flag</name>
    <dbReference type="NCBI Taxonomy" id="4465"/>
    <lineage>
        <taxon>Eukaryota</taxon>
        <taxon>Viridiplantae</taxon>
        <taxon>Streptophyta</taxon>
        <taxon>Embryophyta</taxon>
        <taxon>Tracheophyta</taxon>
        <taxon>Spermatophyta</taxon>
        <taxon>Magnoliopsida</taxon>
        <taxon>Liliopsida</taxon>
        <taxon>Acoraceae</taxon>
        <taxon>Acorus</taxon>
    </lineage>
</organism>
<feature type="domain" description="Phytocyanin" evidence="6">
    <location>
        <begin position="24"/>
        <end position="123"/>
    </location>
</feature>
<dbReference type="GO" id="GO:0005886">
    <property type="term" value="C:plasma membrane"/>
    <property type="evidence" value="ECO:0007669"/>
    <property type="project" value="TreeGrafter"/>
</dbReference>
<proteinExistence type="predicted"/>
<dbReference type="Gene3D" id="2.60.40.420">
    <property type="entry name" value="Cupredoxins - blue copper proteins"/>
    <property type="match status" value="1"/>
</dbReference>
<dbReference type="Pfam" id="PF02298">
    <property type="entry name" value="Cu_bind_like"/>
    <property type="match status" value="1"/>
</dbReference>
<feature type="signal peptide" evidence="5">
    <location>
        <begin position="1"/>
        <end position="23"/>
    </location>
</feature>
<dbReference type="InterPro" id="IPR028871">
    <property type="entry name" value="BlueCu_1_BS"/>
</dbReference>
<dbReference type="GO" id="GO:0009055">
    <property type="term" value="F:electron transfer activity"/>
    <property type="evidence" value="ECO:0007669"/>
    <property type="project" value="InterPro"/>
</dbReference>
<evidence type="ECO:0000313" key="7">
    <source>
        <dbReference type="EMBL" id="KAK1307788.1"/>
    </source>
</evidence>
<feature type="region of interest" description="Disordered" evidence="4">
    <location>
        <begin position="122"/>
        <end position="172"/>
    </location>
</feature>
<evidence type="ECO:0000313" key="8">
    <source>
        <dbReference type="Proteomes" id="UP001180020"/>
    </source>
</evidence>
<dbReference type="InterPro" id="IPR003245">
    <property type="entry name" value="Phytocyanin_dom"/>
</dbReference>
<evidence type="ECO:0000256" key="4">
    <source>
        <dbReference type="SAM" id="MobiDB-lite"/>
    </source>
</evidence>
<evidence type="ECO:0000256" key="3">
    <source>
        <dbReference type="ARBA" id="ARBA00023180"/>
    </source>
</evidence>
<dbReference type="Proteomes" id="UP001180020">
    <property type="component" value="Unassembled WGS sequence"/>
</dbReference>
<evidence type="ECO:0000256" key="1">
    <source>
        <dbReference type="ARBA" id="ARBA00022723"/>
    </source>
</evidence>
<dbReference type="PANTHER" id="PTHR33021:SF193">
    <property type="entry name" value="OS06G0218600 PROTEIN"/>
    <property type="match status" value="1"/>
</dbReference>
<reference evidence="7" key="1">
    <citation type="journal article" date="2023" name="Nat. Commun.">
        <title>Diploid and tetraploid genomes of Acorus and the evolution of monocots.</title>
        <authorList>
            <person name="Ma L."/>
            <person name="Liu K.W."/>
            <person name="Li Z."/>
            <person name="Hsiao Y.Y."/>
            <person name="Qi Y."/>
            <person name="Fu T."/>
            <person name="Tang G.D."/>
            <person name="Zhang D."/>
            <person name="Sun W.H."/>
            <person name="Liu D.K."/>
            <person name="Li Y."/>
            <person name="Chen G.Z."/>
            <person name="Liu X.D."/>
            <person name="Liao X.Y."/>
            <person name="Jiang Y.T."/>
            <person name="Yu X."/>
            <person name="Hao Y."/>
            <person name="Huang J."/>
            <person name="Zhao X.W."/>
            <person name="Ke S."/>
            <person name="Chen Y.Y."/>
            <person name="Wu W.L."/>
            <person name="Hsu J.L."/>
            <person name="Lin Y.F."/>
            <person name="Huang M.D."/>
            <person name="Li C.Y."/>
            <person name="Huang L."/>
            <person name="Wang Z.W."/>
            <person name="Zhao X."/>
            <person name="Zhong W.Y."/>
            <person name="Peng D.H."/>
            <person name="Ahmad S."/>
            <person name="Lan S."/>
            <person name="Zhang J.S."/>
            <person name="Tsai W.C."/>
            <person name="Van de Peer Y."/>
            <person name="Liu Z.J."/>
        </authorList>
    </citation>
    <scope>NUCLEOTIDE SEQUENCE</scope>
    <source>
        <strain evidence="7">CP</strain>
    </source>
</reference>
<dbReference type="PANTHER" id="PTHR33021">
    <property type="entry name" value="BLUE COPPER PROTEIN"/>
    <property type="match status" value="1"/>
</dbReference>
<accession>A0AAV9E4E9</accession>
<keyword evidence="2" id="KW-0186">Copper</keyword>
<dbReference type="EMBL" id="JAUJYO010000009">
    <property type="protein sequence ID" value="KAK1307788.1"/>
    <property type="molecule type" value="Genomic_DNA"/>
</dbReference>
<keyword evidence="3" id="KW-0325">Glycoprotein</keyword>
<dbReference type="GO" id="GO:0046872">
    <property type="term" value="F:metal ion binding"/>
    <property type="evidence" value="ECO:0007669"/>
    <property type="project" value="UniProtKB-KW"/>
</dbReference>
<dbReference type="InterPro" id="IPR039391">
    <property type="entry name" value="Phytocyanin-like"/>
</dbReference>
<protein>
    <recommendedName>
        <fullName evidence="6">Phytocyanin domain-containing protein</fullName>
    </recommendedName>
</protein>
<evidence type="ECO:0000256" key="2">
    <source>
        <dbReference type="ARBA" id="ARBA00023008"/>
    </source>
</evidence>
<dbReference type="AlphaFoldDB" id="A0AAV9E4E9"/>
<evidence type="ECO:0000259" key="6">
    <source>
        <dbReference type="PROSITE" id="PS51485"/>
    </source>
</evidence>
<name>A0AAV9E4E9_ACOCL</name>
<dbReference type="SUPFAM" id="SSF49503">
    <property type="entry name" value="Cupredoxins"/>
    <property type="match status" value="1"/>
</dbReference>